<comment type="subcellular location">
    <subcellularLocation>
        <location evidence="1">Cell membrane</location>
        <topology evidence="1">Single-pass type II membrane protein</topology>
    </subcellularLocation>
</comment>
<evidence type="ECO:0000256" key="8">
    <source>
        <dbReference type="NCBIfam" id="TIGR02209"/>
    </source>
</evidence>
<keyword evidence="4 9" id="KW-0812">Transmembrane</keyword>
<evidence type="ECO:0000256" key="7">
    <source>
        <dbReference type="ARBA" id="ARBA00023306"/>
    </source>
</evidence>
<dbReference type="NCBIfam" id="TIGR02209">
    <property type="entry name" value="ftsL_broad"/>
    <property type="match status" value="1"/>
</dbReference>
<reference evidence="10" key="2">
    <citation type="submission" date="2020-09" db="EMBL/GenBank/DDBJ databases">
        <authorList>
            <person name="Sun Q."/>
            <person name="Ohkuma M."/>
        </authorList>
    </citation>
    <scope>NUCLEOTIDE SEQUENCE</scope>
    <source>
        <strain evidence="10">JCM 15325</strain>
    </source>
</reference>
<organism evidence="10 11">
    <name type="scientific">Sporolactobacillus putidus</name>
    <dbReference type="NCBI Taxonomy" id="492735"/>
    <lineage>
        <taxon>Bacteria</taxon>
        <taxon>Bacillati</taxon>
        <taxon>Bacillota</taxon>
        <taxon>Bacilli</taxon>
        <taxon>Bacillales</taxon>
        <taxon>Sporolactobacillaceae</taxon>
        <taxon>Sporolactobacillus</taxon>
    </lineage>
</organism>
<dbReference type="GO" id="GO:0005886">
    <property type="term" value="C:plasma membrane"/>
    <property type="evidence" value="ECO:0007669"/>
    <property type="project" value="UniProtKB-SubCell"/>
</dbReference>
<evidence type="ECO:0000313" key="10">
    <source>
        <dbReference type="EMBL" id="GGL44806.1"/>
    </source>
</evidence>
<evidence type="ECO:0000256" key="9">
    <source>
        <dbReference type="SAM" id="Phobius"/>
    </source>
</evidence>
<protein>
    <recommendedName>
        <fullName evidence="8">Cell division protein FtsL</fullName>
    </recommendedName>
</protein>
<evidence type="ECO:0000256" key="2">
    <source>
        <dbReference type="ARBA" id="ARBA00022475"/>
    </source>
</evidence>
<dbReference type="AlphaFoldDB" id="A0A917W009"/>
<evidence type="ECO:0000313" key="11">
    <source>
        <dbReference type="Proteomes" id="UP000654670"/>
    </source>
</evidence>
<dbReference type="GO" id="GO:0051301">
    <property type="term" value="P:cell division"/>
    <property type="evidence" value="ECO:0007669"/>
    <property type="project" value="UniProtKB-KW"/>
</dbReference>
<name>A0A917W009_9BACL</name>
<reference evidence="10" key="1">
    <citation type="journal article" date="2014" name="Int. J. Syst. Evol. Microbiol.">
        <title>Complete genome sequence of Corynebacterium casei LMG S-19264T (=DSM 44701T), isolated from a smear-ripened cheese.</title>
        <authorList>
            <consortium name="US DOE Joint Genome Institute (JGI-PGF)"/>
            <person name="Walter F."/>
            <person name="Albersmeier A."/>
            <person name="Kalinowski J."/>
            <person name="Ruckert C."/>
        </authorList>
    </citation>
    <scope>NUCLEOTIDE SEQUENCE</scope>
    <source>
        <strain evidence="10">JCM 15325</strain>
    </source>
</reference>
<keyword evidence="5 9" id="KW-1133">Transmembrane helix</keyword>
<keyword evidence="7" id="KW-0131">Cell cycle</keyword>
<gene>
    <name evidence="10" type="ORF">GCM10007968_06080</name>
</gene>
<sequence>MNQSQRAPLLEQEQAETRRQVVSEPVIITRHISKGEKWLWTLAGAVVFFLALIMVVNQTRIFMASKDIAILQSKLDNQSKITQQLQADADSLSSPERIVSFAEKQLGLKLDIQNIKVLP</sequence>
<dbReference type="Proteomes" id="UP000654670">
    <property type="component" value="Unassembled WGS sequence"/>
</dbReference>
<feature type="transmembrane region" description="Helical" evidence="9">
    <location>
        <begin position="38"/>
        <end position="56"/>
    </location>
</feature>
<dbReference type="InterPro" id="IPR007060">
    <property type="entry name" value="FtsL/DivIC"/>
</dbReference>
<dbReference type="InterPro" id="IPR011922">
    <property type="entry name" value="Cell_div_FtsL"/>
</dbReference>
<keyword evidence="6 9" id="KW-0472">Membrane</keyword>
<evidence type="ECO:0000256" key="1">
    <source>
        <dbReference type="ARBA" id="ARBA00004401"/>
    </source>
</evidence>
<proteinExistence type="predicted"/>
<evidence type="ECO:0000256" key="6">
    <source>
        <dbReference type="ARBA" id="ARBA00023136"/>
    </source>
</evidence>
<keyword evidence="11" id="KW-1185">Reference proteome</keyword>
<evidence type="ECO:0000256" key="4">
    <source>
        <dbReference type="ARBA" id="ARBA00022692"/>
    </source>
</evidence>
<keyword evidence="3" id="KW-0132">Cell division</keyword>
<dbReference type="RefSeq" id="WP_188801605.1">
    <property type="nucleotide sequence ID" value="NZ_BMOK01000002.1"/>
</dbReference>
<dbReference type="Pfam" id="PF04977">
    <property type="entry name" value="DivIC"/>
    <property type="match status" value="1"/>
</dbReference>
<comment type="caution">
    <text evidence="10">The sequence shown here is derived from an EMBL/GenBank/DDBJ whole genome shotgun (WGS) entry which is preliminary data.</text>
</comment>
<evidence type="ECO:0000256" key="5">
    <source>
        <dbReference type="ARBA" id="ARBA00022989"/>
    </source>
</evidence>
<dbReference type="EMBL" id="BMOK01000002">
    <property type="protein sequence ID" value="GGL44806.1"/>
    <property type="molecule type" value="Genomic_DNA"/>
</dbReference>
<evidence type="ECO:0000256" key="3">
    <source>
        <dbReference type="ARBA" id="ARBA00022618"/>
    </source>
</evidence>
<accession>A0A917W009</accession>
<keyword evidence="2" id="KW-1003">Cell membrane</keyword>